<reference evidence="7 8" key="1">
    <citation type="submission" date="2018-11" db="EMBL/GenBank/DDBJ databases">
        <authorList>
            <person name="Huo Y."/>
        </authorList>
    </citation>
    <scope>NUCLEOTIDE SEQUENCE [LARGE SCALE GENOMIC DNA]</scope>
    <source>
        <strain evidence="7 8">DSM 30132</strain>
    </source>
</reference>
<keyword evidence="3 6" id="KW-0238">DNA-binding</keyword>
<protein>
    <submittedName>
        <fullName evidence="6">DNA-binding transcriptional LysR family regulator</fullName>
    </submittedName>
    <submittedName>
        <fullName evidence="7">LysR family transcriptional regulator</fullName>
    </submittedName>
</protein>
<keyword evidence="4" id="KW-0804">Transcription</keyword>
<dbReference type="EMBL" id="RJJT01000005">
    <property type="protein sequence ID" value="RSB81420.1"/>
    <property type="molecule type" value="Genomic_DNA"/>
</dbReference>
<name>A0A3R9BRS7_9HYPH</name>
<dbReference type="Pfam" id="PF03466">
    <property type="entry name" value="LysR_substrate"/>
    <property type="match status" value="1"/>
</dbReference>
<gene>
    <name evidence="7" type="ORF">EFD55_09235</name>
    <name evidence="6" type="ORF">FHS26_003134</name>
</gene>
<sequence>METRFLKTFLNVVELTSVAAAARMESLTPSAVVQRIRALEADVGAVLLRRSGHSTRPTEAGVAILEMARQLIEGTESLKAIATRNEEVGTIRVGVIHSMITGLLPEILTAMKEARPGILVDVHPGQSVDLYQKVLDGTLDAAILVEPPFAVSKEHVWRELRRDRLIVLTSSTEQETDVLTILRQAPFIRYDRKHWGGRTVEAYLRREKLSPLDRYELDSLEAIVVLVGRGLGVSLIPDWLPPWPEGLLLRKIAVDGAPTRNVGVIYRQLSSKDRLVEAFSQEACKAAKAKELTLRL</sequence>
<dbReference type="Proteomes" id="UP000277279">
    <property type="component" value="Unassembled WGS sequence"/>
</dbReference>
<feature type="domain" description="HTH lysR-type" evidence="5">
    <location>
        <begin position="1"/>
        <end position="58"/>
    </location>
</feature>
<dbReference type="InterPro" id="IPR000847">
    <property type="entry name" value="LysR_HTH_N"/>
</dbReference>
<evidence type="ECO:0000313" key="6">
    <source>
        <dbReference type="EMBL" id="MBB3135389.1"/>
    </source>
</evidence>
<dbReference type="EMBL" id="JACHXH010000010">
    <property type="protein sequence ID" value="MBB3135389.1"/>
    <property type="molecule type" value="Genomic_DNA"/>
</dbReference>
<organism evidence="7 8">
    <name type="scientific">Rhizobium pisi</name>
    <dbReference type="NCBI Taxonomy" id="574561"/>
    <lineage>
        <taxon>Bacteria</taxon>
        <taxon>Pseudomonadati</taxon>
        <taxon>Pseudomonadota</taxon>
        <taxon>Alphaproteobacteria</taxon>
        <taxon>Hyphomicrobiales</taxon>
        <taxon>Rhizobiaceae</taxon>
        <taxon>Rhizobium/Agrobacterium group</taxon>
        <taxon>Rhizobium</taxon>
    </lineage>
</organism>
<evidence type="ECO:0000313" key="7">
    <source>
        <dbReference type="EMBL" id="RSB81420.1"/>
    </source>
</evidence>
<dbReference type="GO" id="GO:0032993">
    <property type="term" value="C:protein-DNA complex"/>
    <property type="evidence" value="ECO:0007669"/>
    <property type="project" value="TreeGrafter"/>
</dbReference>
<dbReference type="GO" id="GO:0003700">
    <property type="term" value="F:DNA-binding transcription factor activity"/>
    <property type="evidence" value="ECO:0007669"/>
    <property type="project" value="InterPro"/>
</dbReference>
<dbReference type="RefSeq" id="WP_125844492.1">
    <property type="nucleotide sequence ID" value="NZ_JACHXH010000010.1"/>
</dbReference>
<dbReference type="AlphaFoldDB" id="A0A3R9BRS7"/>
<proteinExistence type="inferred from homology"/>
<dbReference type="InterPro" id="IPR005119">
    <property type="entry name" value="LysR_subst-bd"/>
</dbReference>
<evidence type="ECO:0000313" key="9">
    <source>
        <dbReference type="Proteomes" id="UP000518315"/>
    </source>
</evidence>
<dbReference type="SUPFAM" id="SSF53850">
    <property type="entry name" value="Periplasmic binding protein-like II"/>
    <property type="match status" value="1"/>
</dbReference>
<evidence type="ECO:0000256" key="1">
    <source>
        <dbReference type="ARBA" id="ARBA00009437"/>
    </source>
</evidence>
<dbReference type="PANTHER" id="PTHR30346:SF28">
    <property type="entry name" value="HTH-TYPE TRANSCRIPTIONAL REGULATOR CYNR"/>
    <property type="match status" value="1"/>
</dbReference>
<keyword evidence="9" id="KW-1185">Reference proteome</keyword>
<reference evidence="6 9" key="2">
    <citation type="submission" date="2020-08" db="EMBL/GenBank/DDBJ databases">
        <title>Genomic Encyclopedia of Type Strains, Phase III (KMG-III): the genomes of soil and plant-associated and newly described type strains.</title>
        <authorList>
            <person name="Whitman W."/>
        </authorList>
    </citation>
    <scope>NUCLEOTIDE SEQUENCE [LARGE SCALE GENOMIC DNA]</scope>
    <source>
        <strain evidence="6 9">CECT 4113</strain>
    </source>
</reference>
<dbReference type="PANTHER" id="PTHR30346">
    <property type="entry name" value="TRANSCRIPTIONAL DUAL REGULATOR HCAR-RELATED"/>
    <property type="match status" value="1"/>
</dbReference>
<dbReference type="InterPro" id="IPR036390">
    <property type="entry name" value="WH_DNA-bd_sf"/>
</dbReference>
<dbReference type="Gene3D" id="1.10.10.10">
    <property type="entry name" value="Winged helix-like DNA-binding domain superfamily/Winged helix DNA-binding domain"/>
    <property type="match status" value="1"/>
</dbReference>
<dbReference type="PROSITE" id="PS50931">
    <property type="entry name" value="HTH_LYSR"/>
    <property type="match status" value="1"/>
</dbReference>
<comment type="similarity">
    <text evidence="1">Belongs to the LysR transcriptional regulatory family.</text>
</comment>
<comment type="caution">
    <text evidence="7">The sequence shown here is derived from an EMBL/GenBank/DDBJ whole genome shotgun (WGS) entry which is preliminary data.</text>
</comment>
<evidence type="ECO:0000256" key="4">
    <source>
        <dbReference type="ARBA" id="ARBA00023163"/>
    </source>
</evidence>
<dbReference type="Proteomes" id="UP000518315">
    <property type="component" value="Unassembled WGS sequence"/>
</dbReference>
<dbReference type="GO" id="GO:0003677">
    <property type="term" value="F:DNA binding"/>
    <property type="evidence" value="ECO:0007669"/>
    <property type="project" value="UniProtKB-KW"/>
</dbReference>
<accession>A0A3R9BRS7</accession>
<evidence type="ECO:0000256" key="3">
    <source>
        <dbReference type="ARBA" id="ARBA00023125"/>
    </source>
</evidence>
<evidence type="ECO:0000313" key="8">
    <source>
        <dbReference type="Proteomes" id="UP000277279"/>
    </source>
</evidence>
<keyword evidence="2" id="KW-0805">Transcription regulation</keyword>
<evidence type="ECO:0000256" key="2">
    <source>
        <dbReference type="ARBA" id="ARBA00023015"/>
    </source>
</evidence>
<dbReference type="OrthoDB" id="9811588at2"/>
<dbReference type="Pfam" id="PF00126">
    <property type="entry name" value="HTH_1"/>
    <property type="match status" value="1"/>
</dbReference>
<dbReference type="SUPFAM" id="SSF46785">
    <property type="entry name" value="Winged helix' DNA-binding domain"/>
    <property type="match status" value="1"/>
</dbReference>
<dbReference type="InterPro" id="IPR036388">
    <property type="entry name" value="WH-like_DNA-bd_sf"/>
</dbReference>
<dbReference type="Gene3D" id="3.40.190.10">
    <property type="entry name" value="Periplasmic binding protein-like II"/>
    <property type="match status" value="2"/>
</dbReference>
<evidence type="ECO:0000259" key="5">
    <source>
        <dbReference type="PROSITE" id="PS50931"/>
    </source>
</evidence>